<evidence type="ECO:0000256" key="3">
    <source>
        <dbReference type="SAM" id="MobiDB-lite"/>
    </source>
</evidence>
<name>A0A7S1NDM0_9EUGL</name>
<dbReference type="PROSITE" id="PS51823">
    <property type="entry name" value="CLU"/>
    <property type="match status" value="1"/>
</dbReference>
<dbReference type="PROSITE" id="PS50005">
    <property type="entry name" value="TPR"/>
    <property type="match status" value="1"/>
</dbReference>
<dbReference type="Pfam" id="PF13236">
    <property type="entry name" value="CLU"/>
    <property type="match status" value="1"/>
</dbReference>
<dbReference type="AlphaFoldDB" id="A0A7S1NDM0"/>
<dbReference type="PANTHER" id="PTHR12601:SF6">
    <property type="entry name" value="CLUSTERED MITOCHONDRIA PROTEIN HOMOLOG"/>
    <property type="match status" value="1"/>
</dbReference>
<keyword evidence="2" id="KW-0802">TPR repeat</keyword>
<dbReference type="EMBL" id="HBGA01065211">
    <property type="protein sequence ID" value="CAD9013167.1"/>
    <property type="molecule type" value="Transcribed_RNA"/>
</dbReference>
<feature type="region of interest" description="Disordered" evidence="3">
    <location>
        <begin position="768"/>
        <end position="788"/>
    </location>
</feature>
<dbReference type="Pfam" id="PF13424">
    <property type="entry name" value="TPR_12"/>
    <property type="match status" value="2"/>
</dbReference>
<feature type="region of interest" description="Disordered" evidence="3">
    <location>
        <begin position="1"/>
        <end position="22"/>
    </location>
</feature>
<gene>
    <name evidence="5" type="ORF">EGYM00392_LOCUS24269</name>
</gene>
<dbReference type="InterPro" id="IPR011990">
    <property type="entry name" value="TPR-like_helical_dom_sf"/>
</dbReference>
<dbReference type="Gene3D" id="1.25.40.10">
    <property type="entry name" value="Tetratricopeptide repeat domain"/>
    <property type="match status" value="3"/>
</dbReference>
<reference evidence="5" key="1">
    <citation type="submission" date="2021-01" db="EMBL/GenBank/DDBJ databases">
        <authorList>
            <person name="Corre E."/>
            <person name="Pelletier E."/>
            <person name="Niang G."/>
            <person name="Scheremetjew M."/>
            <person name="Finn R."/>
            <person name="Kale V."/>
            <person name="Holt S."/>
            <person name="Cochrane G."/>
            <person name="Meng A."/>
            <person name="Brown T."/>
            <person name="Cohen L."/>
        </authorList>
    </citation>
    <scope>NUCLEOTIDE SEQUENCE</scope>
    <source>
        <strain evidence="5">NIES-381</strain>
    </source>
</reference>
<evidence type="ECO:0000313" key="5">
    <source>
        <dbReference type="EMBL" id="CAD9013167.1"/>
    </source>
</evidence>
<dbReference type="SUPFAM" id="SSF48452">
    <property type="entry name" value="TPR-like"/>
    <property type="match status" value="3"/>
</dbReference>
<evidence type="ECO:0000259" key="4">
    <source>
        <dbReference type="PROSITE" id="PS51823"/>
    </source>
</evidence>
<dbReference type="InterPro" id="IPR019734">
    <property type="entry name" value="TPR_rpt"/>
</dbReference>
<keyword evidence="1" id="KW-0963">Cytoplasm</keyword>
<protein>
    <recommendedName>
        <fullName evidence="4">Clu domain-containing protein</fullName>
    </recommendedName>
</protein>
<feature type="domain" description="Clu" evidence="4">
    <location>
        <begin position="1"/>
        <end position="257"/>
    </location>
</feature>
<dbReference type="InterPro" id="IPR025697">
    <property type="entry name" value="CLU_dom"/>
</dbReference>
<evidence type="ECO:0000256" key="1">
    <source>
        <dbReference type="ARBA" id="ARBA00022490"/>
    </source>
</evidence>
<sequence length="983" mass="110081">MTPSKYQYPAGLEGPKQLSPKQWVSPQDKLREEVRMLHHAFQGVLETEADLPVKLQERTRVLTRLNLAFRSATTPTAQRIIEERLLPSEARTIKPLPEDPNTYIHAGIVFRFVVTEENVELMGSRENAAKSLGHERKAISSVLGTNICGLHVPMSMLVRYLGMGVWVSTQLSLTPEGLVYGCLDGGDTMVKRSVEMNTMMKRMGEQLNLKPHKAGVLAASSKYLFGPADIQGYHCTKEKRYYLLGLSRLFPPTSPKDGDEKAGYLVRKLRAEALRQGPKPLNSDSYSPFLRTEQDEEDVAQCTRMVTERLAPEVVQGLVELERVQSVEPEDLIKLIHQKGVNIRYLGQLLPLTDTCSAQLMLVLCSEMVARTFRCLVEDEWYALHGRPGTDLSSFESVAQTYFHLLLDDTAKTPATKAFWEDKLVPRLCAKFGPHLLLLTPKMVDRKVLFRRSCELLGVCFGMSDDSTFRNFQFSGAEMGQYGKAVELVPVAKLPTIPQPREAQVHFQEGRMLEAAAIYEGMLANMERSVGMNCPALVPILQSLAAVYTGLGDSHTKHAEDCLSRVVNIRHAEADPSDTSLPQALHLLAVYFSGHNDYDRAISLLSNALRLTQTALGEVHPSVAVLLDALGGVHNLRGEYPEAIATFKQAMALRETIFGCEHPIFARSLIQVGAFYLQQGMAMQAKPFLHRALHILEEGANPVQQPDVAEVHYRLAVAEYELGQYGPALEMFRACQVELERSYGPKNPMVTSCRSYILGMDHNRSTIDPSASTIDWPEPADASGQLTSLSDKEDFPFSDDDNEHLQELLKAQDYPAALPYFRRYMKMQEENLGAVTTAEFQEVLVQYGHVLQHCRHKDAVSIYQRVLDLKEVTHGPRSIEVAMALGSLANAHALQANYDECCRTFQRAAAIWEQIPGQEQSLIECYERLANVHSNFNKCSAALQVWDRVLLLRQQLLGEQHPETVRTVAEMEALYKEIADMEG</sequence>
<dbReference type="InterPro" id="IPR033646">
    <property type="entry name" value="CLU-central"/>
</dbReference>
<feature type="repeat" description="TPR" evidence="2">
    <location>
        <begin position="624"/>
        <end position="657"/>
    </location>
</feature>
<organism evidence="5">
    <name type="scientific">Eutreptiella gymnastica</name>
    <dbReference type="NCBI Taxonomy" id="73025"/>
    <lineage>
        <taxon>Eukaryota</taxon>
        <taxon>Discoba</taxon>
        <taxon>Euglenozoa</taxon>
        <taxon>Euglenida</taxon>
        <taxon>Spirocuta</taxon>
        <taxon>Euglenophyceae</taxon>
        <taxon>Eutreptiales</taxon>
        <taxon>Eutreptiaceae</taxon>
        <taxon>Eutreptiella</taxon>
    </lineage>
</organism>
<proteinExistence type="predicted"/>
<evidence type="ECO:0000256" key="2">
    <source>
        <dbReference type="PROSITE-ProRule" id="PRU00339"/>
    </source>
</evidence>
<dbReference type="InterPro" id="IPR027523">
    <property type="entry name" value="CLU_prot"/>
</dbReference>
<accession>A0A7S1NDM0</accession>
<dbReference type="SMART" id="SM00028">
    <property type="entry name" value="TPR"/>
    <property type="match status" value="6"/>
</dbReference>
<dbReference type="GO" id="GO:0005737">
    <property type="term" value="C:cytoplasm"/>
    <property type="evidence" value="ECO:0007669"/>
    <property type="project" value="TreeGrafter"/>
</dbReference>
<dbReference type="PANTHER" id="PTHR12601">
    <property type="entry name" value="EUKARYOTIC TRANSLATION INITIATION FACTOR 3 SUBUNIT EIF-3"/>
    <property type="match status" value="1"/>
</dbReference>
<dbReference type="Pfam" id="PF12807">
    <property type="entry name" value="eIF3_p135"/>
    <property type="match status" value="1"/>
</dbReference>